<evidence type="ECO:0000256" key="5">
    <source>
        <dbReference type="PROSITE-ProRule" id="PRU00205"/>
    </source>
</evidence>
<feature type="transmembrane region" description="Helical" evidence="6">
    <location>
        <begin position="209"/>
        <end position="231"/>
    </location>
</feature>
<comment type="subcellular location">
    <subcellularLocation>
        <location evidence="1">Endoplasmic reticulum membrane</location>
        <topology evidence="1">Multi-pass membrane protein</topology>
    </subcellularLocation>
</comment>
<dbReference type="PANTHER" id="PTHR12560">
    <property type="entry name" value="LONGEVITY ASSURANCE FACTOR 1 LAG1"/>
    <property type="match status" value="1"/>
</dbReference>
<evidence type="ECO:0000256" key="6">
    <source>
        <dbReference type="SAM" id="Phobius"/>
    </source>
</evidence>
<keyword evidence="3 6" id="KW-1133">Transmembrane helix</keyword>
<dbReference type="InterPro" id="IPR016439">
    <property type="entry name" value="Lag1/Lac1-like"/>
</dbReference>
<feature type="transmembrane region" description="Helical" evidence="6">
    <location>
        <begin position="129"/>
        <end position="148"/>
    </location>
</feature>
<gene>
    <name evidence="8" type="ORF">Din_047865</name>
</gene>
<feature type="domain" description="TLC" evidence="7">
    <location>
        <begin position="74"/>
        <end position="283"/>
    </location>
</feature>
<evidence type="ECO:0000256" key="1">
    <source>
        <dbReference type="ARBA" id="ARBA00004477"/>
    </source>
</evidence>
<feature type="transmembrane region" description="Helical" evidence="6">
    <location>
        <begin position="20"/>
        <end position="41"/>
    </location>
</feature>
<dbReference type="InterPro" id="IPR006634">
    <property type="entry name" value="TLC-dom"/>
</dbReference>
<dbReference type="GO" id="GO:0005789">
    <property type="term" value="C:endoplasmic reticulum membrane"/>
    <property type="evidence" value="ECO:0007669"/>
    <property type="project" value="UniProtKB-SubCell"/>
</dbReference>
<dbReference type="AlphaFoldDB" id="A0A5B7CCZ5"/>
<dbReference type="SMART" id="SM00724">
    <property type="entry name" value="TLC"/>
    <property type="match status" value="1"/>
</dbReference>
<keyword evidence="2 5" id="KW-0812">Transmembrane</keyword>
<dbReference type="GO" id="GO:0050291">
    <property type="term" value="F:sphingosine N-acyltransferase activity"/>
    <property type="evidence" value="ECO:0007669"/>
    <property type="project" value="InterPro"/>
</dbReference>
<evidence type="ECO:0000256" key="2">
    <source>
        <dbReference type="ARBA" id="ARBA00022692"/>
    </source>
</evidence>
<dbReference type="GO" id="GO:0046513">
    <property type="term" value="P:ceramide biosynthetic process"/>
    <property type="evidence" value="ECO:0007669"/>
    <property type="project" value="InterPro"/>
</dbReference>
<dbReference type="PROSITE" id="PS50922">
    <property type="entry name" value="TLC"/>
    <property type="match status" value="1"/>
</dbReference>
<dbReference type="Pfam" id="PF03798">
    <property type="entry name" value="TRAM_LAG1_CLN8"/>
    <property type="match status" value="1"/>
</dbReference>
<evidence type="ECO:0000259" key="7">
    <source>
        <dbReference type="PROSITE" id="PS50922"/>
    </source>
</evidence>
<evidence type="ECO:0000313" key="8">
    <source>
        <dbReference type="EMBL" id="MPA78424.1"/>
    </source>
</evidence>
<name>A0A5B7CCZ5_DAVIN</name>
<sequence>MDLLLGPTVPVDWESESYPLYEDFVVLPFFVLFFPTIRFILDRFVFEYLARCLIFGKGHAMLDVETPVKRKKLNKFKEAAWKCIYSLSAELLALYVTYGEPWFTDTRFFWVGPEDQIWPDQKMKLKLKGLYMSAAGFYIYSIFDLVFWEIRRSDFAVSMAHHVTTIILIVLSYIIRCTRVGSVVLALHEGSDVFLQVGKMSKYSGFERIASISFVFFVFSWLILRLIYYPFWILWSTSYEFLLILDKDRMIYYYLFNTLLFGLLLCHIYWWRLMFRMLIEQIQARGQISDDVRSDSEGDDEHED</sequence>
<reference evidence="8" key="1">
    <citation type="submission" date="2019-08" db="EMBL/GenBank/DDBJ databases">
        <title>Reference gene set and small RNA set construction with multiple tissues from Davidia involucrata Baill.</title>
        <authorList>
            <person name="Yang H."/>
            <person name="Zhou C."/>
            <person name="Li G."/>
            <person name="Wang J."/>
            <person name="Gao P."/>
            <person name="Wang M."/>
            <person name="Wang R."/>
            <person name="Zhao Y."/>
        </authorList>
    </citation>
    <scope>NUCLEOTIDE SEQUENCE</scope>
    <source>
        <tissue evidence="8">Mixed with DoveR01_LX</tissue>
    </source>
</reference>
<protein>
    <recommendedName>
        <fullName evidence="7">TLC domain-containing protein</fullName>
    </recommendedName>
</protein>
<evidence type="ECO:0000256" key="3">
    <source>
        <dbReference type="ARBA" id="ARBA00022989"/>
    </source>
</evidence>
<proteinExistence type="predicted"/>
<dbReference type="EMBL" id="GHES01047865">
    <property type="protein sequence ID" value="MPA78424.1"/>
    <property type="molecule type" value="Transcribed_RNA"/>
</dbReference>
<keyword evidence="4 5" id="KW-0472">Membrane</keyword>
<feature type="transmembrane region" description="Helical" evidence="6">
    <location>
        <begin position="251"/>
        <end position="271"/>
    </location>
</feature>
<dbReference type="PANTHER" id="PTHR12560:SF49">
    <property type="entry name" value="CERAMIDE SYNTHASE 1 LOH3"/>
    <property type="match status" value="1"/>
</dbReference>
<evidence type="ECO:0000256" key="4">
    <source>
        <dbReference type="ARBA" id="ARBA00023136"/>
    </source>
</evidence>
<feature type="transmembrane region" description="Helical" evidence="6">
    <location>
        <begin position="155"/>
        <end position="174"/>
    </location>
</feature>
<accession>A0A5B7CCZ5</accession>
<organism evidence="8">
    <name type="scientific">Davidia involucrata</name>
    <name type="common">Dove tree</name>
    <dbReference type="NCBI Taxonomy" id="16924"/>
    <lineage>
        <taxon>Eukaryota</taxon>
        <taxon>Viridiplantae</taxon>
        <taxon>Streptophyta</taxon>
        <taxon>Embryophyta</taxon>
        <taxon>Tracheophyta</taxon>
        <taxon>Spermatophyta</taxon>
        <taxon>Magnoliopsida</taxon>
        <taxon>eudicotyledons</taxon>
        <taxon>Gunneridae</taxon>
        <taxon>Pentapetalae</taxon>
        <taxon>asterids</taxon>
        <taxon>Cornales</taxon>
        <taxon>Nyssaceae</taxon>
        <taxon>Davidia</taxon>
    </lineage>
</organism>